<dbReference type="InterPro" id="IPR001834">
    <property type="entry name" value="CBR-like"/>
</dbReference>
<keyword evidence="5" id="KW-0560">Oxidoreductase</keyword>
<evidence type="ECO:0000313" key="8">
    <source>
        <dbReference type="Proteomes" id="UP000749646"/>
    </source>
</evidence>
<proteinExistence type="inferred from homology"/>
<organism evidence="7 8">
    <name type="scientific">Modicella reniformis</name>
    <dbReference type="NCBI Taxonomy" id="1440133"/>
    <lineage>
        <taxon>Eukaryota</taxon>
        <taxon>Fungi</taxon>
        <taxon>Fungi incertae sedis</taxon>
        <taxon>Mucoromycota</taxon>
        <taxon>Mortierellomycotina</taxon>
        <taxon>Mortierellomycetes</taxon>
        <taxon>Mortierellales</taxon>
        <taxon>Mortierellaceae</taxon>
        <taxon>Modicella</taxon>
    </lineage>
</organism>
<feature type="domain" description="Oxidoreductase FAD/NAD(P)-binding" evidence="6">
    <location>
        <begin position="24"/>
        <end position="88"/>
    </location>
</feature>
<dbReference type="SUPFAM" id="SSF52343">
    <property type="entry name" value="Ferredoxin reductase-like, C-terminal NADP-linked domain"/>
    <property type="match status" value="1"/>
</dbReference>
<evidence type="ECO:0000259" key="6">
    <source>
        <dbReference type="Pfam" id="PF00175"/>
    </source>
</evidence>
<evidence type="ECO:0000256" key="2">
    <source>
        <dbReference type="ARBA" id="ARBA00006105"/>
    </source>
</evidence>
<dbReference type="Gene3D" id="3.40.50.80">
    <property type="entry name" value="Nucleotide-binding domain of ferredoxin-NADP reductase (FNR) module"/>
    <property type="match status" value="1"/>
</dbReference>
<dbReference type="Proteomes" id="UP000749646">
    <property type="component" value="Unassembled WGS sequence"/>
</dbReference>
<evidence type="ECO:0000256" key="3">
    <source>
        <dbReference type="ARBA" id="ARBA00022630"/>
    </source>
</evidence>
<dbReference type="AlphaFoldDB" id="A0A9P6JEG6"/>
<comment type="cofactor">
    <cofactor evidence="1">
        <name>FAD</name>
        <dbReference type="ChEBI" id="CHEBI:57692"/>
    </cofactor>
</comment>
<dbReference type="GO" id="GO:0071949">
    <property type="term" value="F:FAD binding"/>
    <property type="evidence" value="ECO:0007669"/>
    <property type="project" value="TreeGrafter"/>
</dbReference>
<keyword evidence="4" id="KW-0274">FAD</keyword>
<keyword evidence="3" id="KW-0285">Flavoprotein</keyword>
<dbReference type="PANTHER" id="PTHR19370:SF185">
    <property type="entry name" value="NADH-CYTOCHROME B5 REDUCTASE"/>
    <property type="match status" value="1"/>
</dbReference>
<dbReference type="InterPro" id="IPR039261">
    <property type="entry name" value="FNR_nucleotide-bd"/>
</dbReference>
<evidence type="ECO:0000313" key="7">
    <source>
        <dbReference type="EMBL" id="KAF9968476.1"/>
    </source>
</evidence>
<dbReference type="GO" id="GO:0016491">
    <property type="term" value="F:oxidoreductase activity"/>
    <property type="evidence" value="ECO:0007669"/>
    <property type="project" value="UniProtKB-KW"/>
</dbReference>
<name>A0A9P6JEG6_9FUNG</name>
<protein>
    <recommendedName>
        <fullName evidence="6">Oxidoreductase FAD/NAD(P)-binding domain-containing protein</fullName>
    </recommendedName>
</protein>
<evidence type="ECO:0000256" key="4">
    <source>
        <dbReference type="ARBA" id="ARBA00022827"/>
    </source>
</evidence>
<dbReference type="InterPro" id="IPR001433">
    <property type="entry name" value="OxRdtase_FAD/NAD-bd"/>
</dbReference>
<dbReference type="PANTHER" id="PTHR19370">
    <property type="entry name" value="NADH-CYTOCHROME B5 REDUCTASE"/>
    <property type="match status" value="1"/>
</dbReference>
<dbReference type="EMBL" id="JAAAHW010005471">
    <property type="protein sequence ID" value="KAF9968476.1"/>
    <property type="molecule type" value="Genomic_DNA"/>
</dbReference>
<keyword evidence="8" id="KW-1185">Reference proteome</keyword>
<evidence type="ECO:0000256" key="5">
    <source>
        <dbReference type="ARBA" id="ARBA00023002"/>
    </source>
</evidence>
<accession>A0A9P6JEG6</accession>
<reference evidence="7" key="1">
    <citation type="journal article" date="2020" name="Fungal Divers.">
        <title>Resolving the Mortierellaceae phylogeny through synthesis of multi-gene phylogenetics and phylogenomics.</title>
        <authorList>
            <person name="Vandepol N."/>
            <person name="Liber J."/>
            <person name="Desiro A."/>
            <person name="Na H."/>
            <person name="Kennedy M."/>
            <person name="Barry K."/>
            <person name="Grigoriev I.V."/>
            <person name="Miller A.N."/>
            <person name="O'Donnell K."/>
            <person name="Stajich J.E."/>
            <person name="Bonito G."/>
        </authorList>
    </citation>
    <scope>NUCLEOTIDE SEQUENCE</scope>
    <source>
        <strain evidence="7">MES-2147</strain>
    </source>
</reference>
<gene>
    <name evidence="7" type="ORF">BGZ65_012666</name>
</gene>
<sequence>MDRGRWAFGSLSGRARRIVVMAGVRMIYANKSEDDILLGKELKNLEKENLGHINICFTLSHPPKDWNGNSGHIDEQMILEHAVFENHDSLNYFVDTIS</sequence>
<feature type="non-terminal residue" evidence="7">
    <location>
        <position position="1"/>
    </location>
</feature>
<evidence type="ECO:0000256" key="1">
    <source>
        <dbReference type="ARBA" id="ARBA00001974"/>
    </source>
</evidence>
<dbReference type="Pfam" id="PF00175">
    <property type="entry name" value="NAD_binding_1"/>
    <property type="match status" value="1"/>
</dbReference>
<comment type="caution">
    <text evidence="7">The sequence shown here is derived from an EMBL/GenBank/DDBJ whole genome shotgun (WGS) entry which is preliminary data.</text>
</comment>
<comment type="similarity">
    <text evidence="2">Belongs to the flavoprotein pyridine nucleotide cytochrome reductase family.</text>
</comment>